<dbReference type="GO" id="GO:0019706">
    <property type="term" value="F:protein-cysteine S-palmitoyltransferase activity"/>
    <property type="evidence" value="ECO:0007669"/>
    <property type="project" value="UniProtKB-EC"/>
</dbReference>
<evidence type="ECO:0000256" key="5">
    <source>
        <dbReference type="ARBA" id="ARBA00023136"/>
    </source>
</evidence>
<gene>
    <name evidence="9" type="ORF">SBAD_LOCUS9253</name>
</gene>
<feature type="transmembrane region" description="Helical" evidence="7">
    <location>
        <begin position="39"/>
        <end position="59"/>
    </location>
</feature>
<evidence type="ECO:0000256" key="7">
    <source>
        <dbReference type="RuleBase" id="RU079119"/>
    </source>
</evidence>
<evidence type="ECO:0000313" key="9">
    <source>
        <dbReference type="EMBL" id="VDP22136.1"/>
    </source>
</evidence>
<dbReference type="GO" id="GO:0016020">
    <property type="term" value="C:membrane"/>
    <property type="evidence" value="ECO:0007669"/>
    <property type="project" value="UniProtKB-SubCell"/>
</dbReference>
<dbReference type="OrthoDB" id="331948at2759"/>
<comment type="subcellular location">
    <subcellularLocation>
        <location evidence="1">Membrane</location>
        <topology evidence="1">Multi-pass membrane protein</topology>
    </subcellularLocation>
</comment>
<dbReference type="WBParaSite" id="SBAD_0000958401-mRNA-1">
    <property type="protein sequence ID" value="SBAD_0000958401-mRNA-1"/>
    <property type="gene ID" value="SBAD_0000958401"/>
</dbReference>
<evidence type="ECO:0000259" key="8">
    <source>
        <dbReference type="Pfam" id="PF01529"/>
    </source>
</evidence>
<comment type="similarity">
    <text evidence="7">Belongs to the DHHC palmitoyltransferase family.</text>
</comment>
<sequence length="189" mass="22269">MIFRWDPCGLLCVILTYLFVGYADYVFIFWLIPPFWSESLWASFHVMLFNTILFGLLFAHMRAMFSDPGIVPMPSVQLDFSELNSNDCPDSDSESDTQRKPFVKLQGEDWSVCGRCEAYRPPRAHHCRICRRCIRKMDHHCPWINNCVGEFNQKYFLQFLFYVGTRILFLVIVRGFRCSNIVYLCVFQA</sequence>
<keyword evidence="10" id="KW-1185">Reference proteome</keyword>
<dbReference type="EMBL" id="UZAM01012498">
    <property type="protein sequence ID" value="VDP22136.1"/>
    <property type="molecule type" value="Genomic_DNA"/>
</dbReference>
<feature type="domain" description="Palmitoyltransferase DHHC" evidence="8">
    <location>
        <begin position="110"/>
        <end position="178"/>
    </location>
</feature>
<dbReference type="Proteomes" id="UP000270296">
    <property type="component" value="Unassembled WGS sequence"/>
</dbReference>
<evidence type="ECO:0000256" key="2">
    <source>
        <dbReference type="ARBA" id="ARBA00022679"/>
    </source>
</evidence>
<comment type="domain">
    <text evidence="7">The DHHC domain is required for palmitoyltransferase activity.</text>
</comment>
<dbReference type="PROSITE" id="PS50216">
    <property type="entry name" value="DHHC"/>
    <property type="match status" value="1"/>
</dbReference>
<dbReference type="EC" id="2.3.1.225" evidence="7"/>
<keyword evidence="6 7" id="KW-0012">Acyltransferase</keyword>
<evidence type="ECO:0000256" key="4">
    <source>
        <dbReference type="ARBA" id="ARBA00022989"/>
    </source>
</evidence>
<dbReference type="Pfam" id="PF01529">
    <property type="entry name" value="DHHC"/>
    <property type="match status" value="1"/>
</dbReference>
<dbReference type="PANTHER" id="PTHR12246">
    <property type="entry name" value="PALMITOYLTRANSFERASE ZDHHC16"/>
    <property type="match status" value="1"/>
</dbReference>
<protein>
    <recommendedName>
        <fullName evidence="7">Palmitoyltransferase</fullName>
        <ecNumber evidence="7">2.3.1.225</ecNumber>
    </recommendedName>
</protein>
<evidence type="ECO:0000313" key="10">
    <source>
        <dbReference type="Proteomes" id="UP000270296"/>
    </source>
</evidence>
<accession>A0A183J055</accession>
<proteinExistence type="inferred from homology"/>
<comment type="catalytic activity">
    <reaction evidence="7">
        <text>L-cysteinyl-[protein] + hexadecanoyl-CoA = S-hexadecanoyl-L-cysteinyl-[protein] + CoA</text>
        <dbReference type="Rhea" id="RHEA:36683"/>
        <dbReference type="Rhea" id="RHEA-COMP:10131"/>
        <dbReference type="Rhea" id="RHEA-COMP:11032"/>
        <dbReference type="ChEBI" id="CHEBI:29950"/>
        <dbReference type="ChEBI" id="CHEBI:57287"/>
        <dbReference type="ChEBI" id="CHEBI:57379"/>
        <dbReference type="ChEBI" id="CHEBI:74151"/>
        <dbReference type="EC" id="2.3.1.225"/>
    </reaction>
</comment>
<keyword evidence="2 7" id="KW-0808">Transferase</keyword>
<feature type="transmembrane region" description="Helical" evidence="7">
    <location>
        <begin position="159"/>
        <end position="176"/>
    </location>
</feature>
<dbReference type="InterPro" id="IPR039859">
    <property type="entry name" value="PFA4/ZDH16/20/ERF2-like"/>
</dbReference>
<keyword evidence="3 7" id="KW-0812">Transmembrane</keyword>
<dbReference type="InterPro" id="IPR001594">
    <property type="entry name" value="Palmitoyltrfase_DHHC"/>
</dbReference>
<evidence type="ECO:0000256" key="6">
    <source>
        <dbReference type="ARBA" id="ARBA00023315"/>
    </source>
</evidence>
<evidence type="ECO:0000256" key="3">
    <source>
        <dbReference type="ARBA" id="ARBA00022692"/>
    </source>
</evidence>
<keyword evidence="4 7" id="KW-1133">Transmembrane helix</keyword>
<reference evidence="9 10" key="2">
    <citation type="submission" date="2018-11" db="EMBL/GenBank/DDBJ databases">
        <authorList>
            <consortium name="Pathogen Informatics"/>
        </authorList>
    </citation>
    <scope>NUCLEOTIDE SEQUENCE [LARGE SCALE GENOMIC DNA]</scope>
</reference>
<keyword evidence="5 7" id="KW-0472">Membrane</keyword>
<name>A0A183J055_9BILA</name>
<evidence type="ECO:0000313" key="11">
    <source>
        <dbReference type="WBParaSite" id="SBAD_0000958401-mRNA-1"/>
    </source>
</evidence>
<organism evidence="11">
    <name type="scientific">Soboliphyme baturini</name>
    <dbReference type="NCBI Taxonomy" id="241478"/>
    <lineage>
        <taxon>Eukaryota</taxon>
        <taxon>Metazoa</taxon>
        <taxon>Ecdysozoa</taxon>
        <taxon>Nematoda</taxon>
        <taxon>Enoplea</taxon>
        <taxon>Dorylaimia</taxon>
        <taxon>Dioctophymatida</taxon>
        <taxon>Dioctophymatoidea</taxon>
        <taxon>Soboliphymatidae</taxon>
        <taxon>Soboliphyme</taxon>
    </lineage>
</organism>
<evidence type="ECO:0000256" key="1">
    <source>
        <dbReference type="ARBA" id="ARBA00004141"/>
    </source>
</evidence>
<reference evidence="11" key="1">
    <citation type="submission" date="2016-06" db="UniProtKB">
        <authorList>
            <consortium name="WormBaseParasite"/>
        </authorList>
    </citation>
    <scope>IDENTIFICATION</scope>
</reference>
<dbReference type="AlphaFoldDB" id="A0A183J055"/>